<evidence type="ECO:0000313" key="4">
    <source>
        <dbReference type="EMBL" id="SPP75543.1"/>
    </source>
</evidence>
<name>A0A3B0J6D9_DROGU</name>
<feature type="domain" description="EF-hand" evidence="3">
    <location>
        <begin position="81"/>
        <end position="116"/>
    </location>
</feature>
<dbReference type="InterPro" id="IPR018247">
    <property type="entry name" value="EF_Hand_1_Ca_BS"/>
</dbReference>
<dbReference type="SUPFAM" id="SSF47473">
    <property type="entry name" value="EF-hand"/>
    <property type="match status" value="1"/>
</dbReference>
<dbReference type="GO" id="GO:0005509">
    <property type="term" value="F:calcium ion binding"/>
    <property type="evidence" value="ECO:0007669"/>
    <property type="project" value="InterPro"/>
</dbReference>
<proteinExistence type="predicted"/>
<dbReference type="PANTHER" id="PTHR23048">
    <property type="entry name" value="MYOSIN LIGHT CHAIN 1, 3"/>
    <property type="match status" value="1"/>
</dbReference>
<dbReference type="Gene3D" id="1.10.238.10">
    <property type="entry name" value="EF-hand"/>
    <property type="match status" value="2"/>
</dbReference>
<dbReference type="STRING" id="7266.A0A3B0J6D9"/>
<dbReference type="PROSITE" id="PS50222">
    <property type="entry name" value="EF_HAND_2"/>
    <property type="match status" value="4"/>
</dbReference>
<dbReference type="PROSITE" id="PS00018">
    <property type="entry name" value="EF_HAND_1"/>
    <property type="match status" value="3"/>
</dbReference>
<dbReference type="CDD" id="cd00051">
    <property type="entry name" value="EFh"/>
    <property type="match status" value="1"/>
</dbReference>
<dbReference type="OrthoDB" id="26525at2759"/>
<dbReference type="Proteomes" id="UP000268350">
    <property type="component" value="Unassembled WGS sequence"/>
</dbReference>
<keyword evidence="1" id="KW-0677">Repeat</keyword>
<dbReference type="FunFam" id="1.10.238.10:FF:000527">
    <property type="entry name" value="Calmodulin-3"/>
    <property type="match status" value="1"/>
</dbReference>
<gene>
    <name evidence="4" type="ORF">DGUA_6G003370</name>
</gene>
<dbReference type="EMBL" id="OUUW01000001">
    <property type="protein sequence ID" value="SPP75543.1"/>
    <property type="molecule type" value="Genomic_DNA"/>
</dbReference>
<organism evidence="4 5">
    <name type="scientific">Drosophila guanche</name>
    <name type="common">Fruit fly</name>
    <dbReference type="NCBI Taxonomy" id="7266"/>
    <lineage>
        <taxon>Eukaryota</taxon>
        <taxon>Metazoa</taxon>
        <taxon>Ecdysozoa</taxon>
        <taxon>Arthropoda</taxon>
        <taxon>Hexapoda</taxon>
        <taxon>Insecta</taxon>
        <taxon>Pterygota</taxon>
        <taxon>Neoptera</taxon>
        <taxon>Endopterygota</taxon>
        <taxon>Diptera</taxon>
        <taxon>Brachycera</taxon>
        <taxon>Muscomorpha</taxon>
        <taxon>Ephydroidea</taxon>
        <taxon>Drosophilidae</taxon>
        <taxon>Drosophila</taxon>
        <taxon>Sophophora</taxon>
    </lineage>
</organism>
<evidence type="ECO:0000256" key="2">
    <source>
        <dbReference type="ARBA" id="ARBA00022837"/>
    </source>
</evidence>
<dbReference type="OMA" id="FDEMFRE"/>
<dbReference type="InterPro" id="IPR050230">
    <property type="entry name" value="CALM/Myosin/TropC-like"/>
</dbReference>
<evidence type="ECO:0000256" key="1">
    <source>
        <dbReference type="ARBA" id="ARBA00022737"/>
    </source>
</evidence>
<protein>
    <submittedName>
        <fullName evidence="4">Blast:Calmodulin</fullName>
    </submittedName>
</protein>
<reference evidence="5" key="1">
    <citation type="submission" date="2018-01" db="EMBL/GenBank/DDBJ databases">
        <authorList>
            <person name="Alioto T."/>
            <person name="Alioto T."/>
        </authorList>
    </citation>
    <scope>NUCLEOTIDE SEQUENCE [LARGE SCALE GENOMIC DNA]</scope>
</reference>
<dbReference type="AlphaFoldDB" id="A0A3B0J6D9"/>
<dbReference type="InterPro" id="IPR011992">
    <property type="entry name" value="EF-hand-dom_pair"/>
</dbReference>
<sequence>MDANLTPEQIKEIREAFSVYDRENTGSITCRELGVVLRSLGQTPTEAELYDMIEEIDADSSGSIEFMEFLQMMAKKYQVLNLDESVMAAFRVFDSDEDGYVTAQEMRSVIDSLGQKMSDQEFDDMFRVADRNNDGQLSFAEFLHAYRS</sequence>
<feature type="domain" description="EF-hand" evidence="3">
    <location>
        <begin position="8"/>
        <end position="43"/>
    </location>
</feature>
<dbReference type="SMART" id="SM00054">
    <property type="entry name" value="EFh"/>
    <property type="match status" value="4"/>
</dbReference>
<keyword evidence="2" id="KW-0106">Calcium</keyword>
<dbReference type="PANTHER" id="PTHR23048:SF0">
    <property type="entry name" value="CALMODULIN LIKE 3"/>
    <property type="match status" value="1"/>
</dbReference>
<dbReference type="GO" id="GO:0016460">
    <property type="term" value="C:myosin II complex"/>
    <property type="evidence" value="ECO:0007669"/>
    <property type="project" value="TreeGrafter"/>
</dbReference>
<dbReference type="GO" id="GO:0072686">
    <property type="term" value="C:mitotic spindle"/>
    <property type="evidence" value="ECO:0007669"/>
    <property type="project" value="UniProtKB-ARBA"/>
</dbReference>
<evidence type="ECO:0000259" key="3">
    <source>
        <dbReference type="PROSITE" id="PS50222"/>
    </source>
</evidence>
<evidence type="ECO:0000313" key="5">
    <source>
        <dbReference type="Proteomes" id="UP000268350"/>
    </source>
</evidence>
<dbReference type="InterPro" id="IPR002048">
    <property type="entry name" value="EF_hand_dom"/>
</dbReference>
<keyword evidence="5" id="KW-1185">Reference proteome</keyword>
<feature type="domain" description="EF-hand" evidence="3">
    <location>
        <begin position="44"/>
        <end position="79"/>
    </location>
</feature>
<feature type="domain" description="EF-hand" evidence="3">
    <location>
        <begin position="117"/>
        <end position="148"/>
    </location>
</feature>
<accession>A0A3B0J6D9</accession>
<dbReference type="Pfam" id="PF13499">
    <property type="entry name" value="EF-hand_7"/>
    <property type="match status" value="2"/>
</dbReference>